<comment type="caution">
    <text evidence="2">The sequence shown here is derived from an EMBL/GenBank/DDBJ whole genome shotgun (WGS) entry which is preliminary data.</text>
</comment>
<reference evidence="2" key="2">
    <citation type="journal article" date="2019" name="IMA Fungus">
        <title>Genome sequencing and comparison of five Tilletia species to identify candidate genes for the detection of regulated species infecting wheat.</title>
        <authorList>
            <person name="Nguyen H.D.T."/>
            <person name="Sultana T."/>
            <person name="Kesanakurti P."/>
            <person name="Hambleton S."/>
        </authorList>
    </citation>
    <scope>NUCLEOTIDE SEQUENCE</scope>
    <source>
        <strain evidence="2">DAOMC 236422</strain>
    </source>
</reference>
<keyword evidence="3" id="KW-1185">Reference proteome</keyword>
<feature type="compositionally biased region" description="Low complexity" evidence="1">
    <location>
        <begin position="66"/>
        <end position="76"/>
    </location>
</feature>
<feature type="compositionally biased region" description="Polar residues" evidence="1">
    <location>
        <begin position="77"/>
        <end position="108"/>
    </location>
</feature>
<dbReference type="AlphaFoldDB" id="A0A8X7N414"/>
<reference evidence="2" key="1">
    <citation type="submission" date="2016-04" db="EMBL/GenBank/DDBJ databases">
        <authorList>
            <person name="Nguyen H.D."/>
            <person name="Samba Siva P."/>
            <person name="Cullis J."/>
            <person name="Levesque C.A."/>
            <person name="Hambleton S."/>
        </authorList>
    </citation>
    <scope>NUCLEOTIDE SEQUENCE</scope>
    <source>
        <strain evidence="2">DAOMC 236422</strain>
    </source>
</reference>
<sequence length="213" mass="21608">MAGGTTPPPRPNGTAAGPSSEAAVFASIRANLQEQRQLMLALLARMQAKEREAIARSSVTDNLPHSQASVPSSSASTPILRSGSSSPARTTLASTTSPSDSVSDAPSTPIGSSFLTPVSTSVPSSPLLSAASSSASTSGSRPSASSAVSTLFDRTSVLTSPLFSLSASSPNLRMLANSGSSAGVLHLRLRTPAISGQKTEPEGVLWRCIFRAG</sequence>
<proteinExistence type="predicted"/>
<accession>A0A8X7N414</accession>
<protein>
    <submittedName>
        <fullName evidence="2">Uncharacterized protein</fullName>
    </submittedName>
</protein>
<feature type="region of interest" description="Disordered" evidence="1">
    <location>
        <begin position="126"/>
        <end position="145"/>
    </location>
</feature>
<evidence type="ECO:0000313" key="3">
    <source>
        <dbReference type="Proteomes" id="UP000078113"/>
    </source>
</evidence>
<organism evidence="2 3">
    <name type="scientific">Tilletia walkeri</name>
    <dbReference type="NCBI Taxonomy" id="117179"/>
    <lineage>
        <taxon>Eukaryota</taxon>
        <taxon>Fungi</taxon>
        <taxon>Dikarya</taxon>
        <taxon>Basidiomycota</taxon>
        <taxon>Ustilaginomycotina</taxon>
        <taxon>Exobasidiomycetes</taxon>
        <taxon>Tilletiales</taxon>
        <taxon>Tilletiaceae</taxon>
        <taxon>Tilletia</taxon>
    </lineage>
</organism>
<dbReference type="Proteomes" id="UP000078113">
    <property type="component" value="Unassembled WGS sequence"/>
</dbReference>
<dbReference type="EMBL" id="LWDG02000432">
    <property type="protein sequence ID" value="KAE8265703.1"/>
    <property type="molecule type" value="Genomic_DNA"/>
</dbReference>
<feature type="region of interest" description="Disordered" evidence="1">
    <location>
        <begin position="51"/>
        <end position="108"/>
    </location>
</feature>
<gene>
    <name evidence="2" type="ORF">A4X09_0g6548</name>
</gene>
<feature type="compositionally biased region" description="Pro residues" evidence="1">
    <location>
        <begin position="1"/>
        <end position="11"/>
    </location>
</feature>
<evidence type="ECO:0000256" key="1">
    <source>
        <dbReference type="SAM" id="MobiDB-lite"/>
    </source>
</evidence>
<evidence type="ECO:0000313" key="2">
    <source>
        <dbReference type="EMBL" id="KAE8265703.1"/>
    </source>
</evidence>
<name>A0A8X7N414_9BASI</name>
<feature type="region of interest" description="Disordered" evidence="1">
    <location>
        <begin position="1"/>
        <end position="21"/>
    </location>
</feature>